<dbReference type="STRING" id="656179.AB870_17805"/>
<keyword evidence="2" id="KW-1185">Reference proteome</keyword>
<dbReference type="KEGG" id="pfg:AB870_17805"/>
<accession>A0A0H3WTN1</accession>
<evidence type="ECO:0000313" key="2">
    <source>
        <dbReference type="Proteomes" id="UP000035651"/>
    </source>
</evidence>
<dbReference type="AlphaFoldDB" id="A0A0H3WTN1"/>
<dbReference type="Proteomes" id="UP000035651">
    <property type="component" value="Chromosome"/>
</dbReference>
<reference evidence="1" key="1">
    <citation type="submission" date="2016-06" db="EMBL/GenBank/DDBJ databases">
        <title>Complete Genome Sequence of Pandoraea faecigallinarum DSM-23572.</title>
        <authorList>
            <person name="Yong D."/>
            <person name="Ee R."/>
            <person name="Lim Y.-L."/>
            <person name="Yin W.-F."/>
            <person name="Chan K.-G."/>
        </authorList>
    </citation>
    <scope>NUCLEOTIDE SEQUENCE</scope>
    <source>
        <strain evidence="1">DSM 23572</strain>
    </source>
</reference>
<dbReference type="RefSeq" id="WP_071386847.1">
    <property type="nucleotide sequence ID" value="NZ_CP011807.3"/>
</dbReference>
<protein>
    <submittedName>
        <fullName evidence="1">Uncharacterized protein</fullName>
    </submittedName>
</protein>
<evidence type="ECO:0000313" key="1">
    <source>
        <dbReference type="EMBL" id="AKM31574.2"/>
    </source>
</evidence>
<sequence>MENGLPYKPIIRCETTLFRQKGNDNAGIIHLELPDPSPIDDRLDEALSVFQKIRLDEEQVFIDIGDYYIAGAHFSEFIMKSAEEKTLYVTIYKDGKFISGAHFR</sequence>
<name>A0A0H3WTN1_9BURK</name>
<gene>
    <name evidence="1" type="ORF">AB870_17805</name>
</gene>
<proteinExistence type="predicted"/>
<dbReference type="EMBL" id="CP011807">
    <property type="protein sequence ID" value="AKM31574.2"/>
    <property type="molecule type" value="Genomic_DNA"/>
</dbReference>
<organism evidence="1 2">
    <name type="scientific">Pandoraea faecigallinarum</name>
    <dbReference type="NCBI Taxonomy" id="656179"/>
    <lineage>
        <taxon>Bacteria</taxon>
        <taxon>Pseudomonadati</taxon>
        <taxon>Pseudomonadota</taxon>
        <taxon>Betaproteobacteria</taxon>
        <taxon>Burkholderiales</taxon>
        <taxon>Burkholderiaceae</taxon>
        <taxon>Pandoraea</taxon>
    </lineage>
</organism>